<dbReference type="InterPro" id="IPR003599">
    <property type="entry name" value="Ig_sub"/>
</dbReference>
<dbReference type="InterPro" id="IPR036179">
    <property type="entry name" value="Ig-like_dom_sf"/>
</dbReference>
<feature type="domain" description="Ig-like" evidence="8">
    <location>
        <begin position="298"/>
        <end position="370"/>
    </location>
</feature>
<dbReference type="SMART" id="SM00060">
    <property type="entry name" value="FN3"/>
    <property type="match status" value="1"/>
</dbReference>
<dbReference type="EMBL" id="CAJPWZ010001397">
    <property type="protein sequence ID" value="CAG2214023.1"/>
    <property type="molecule type" value="Genomic_DNA"/>
</dbReference>
<protein>
    <submittedName>
        <fullName evidence="10">Uncharacterized protein</fullName>
    </submittedName>
</protein>
<feature type="domain" description="Fibronectin type-III" evidence="9">
    <location>
        <begin position="376"/>
        <end position="473"/>
    </location>
</feature>
<evidence type="ECO:0000256" key="5">
    <source>
        <dbReference type="ARBA" id="ARBA00023319"/>
    </source>
</evidence>
<keyword evidence="3" id="KW-1015">Disulfide bond</keyword>
<comment type="subcellular location">
    <subcellularLocation>
        <location evidence="1">Membrane</location>
        <topology evidence="1">Single-pass type I membrane protein</topology>
    </subcellularLocation>
</comment>
<reference evidence="10" key="1">
    <citation type="submission" date="2021-03" db="EMBL/GenBank/DDBJ databases">
        <authorList>
            <person name="Bekaert M."/>
        </authorList>
    </citation>
    <scope>NUCLEOTIDE SEQUENCE</scope>
</reference>
<dbReference type="PANTHER" id="PTHR11640">
    <property type="entry name" value="NEPHRIN"/>
    <property type="match status" value="1"/>
</dbReference>
<keyword evidence="4" id="KW-0325">Glycoprotein</keyword>
<proteinExistence type="predicted"/>
<comment type="caution">
    <text evidence="10">The sequence shown here is derived from an EMBL/GenBank/DDBJ whole genome shotgun (WGS) entry which is preliminary data.</text>
</comment>
<keyword evidence="2 7" id="KW-0472">Membrane</keyword>
<feature type="domain" description="Ig-like" evidence="8">
    <location>
        <begin position="794"/>
        <end position="875"/>
    </location>
</feature>
<feature type="transmembrane region" description="Helical" evidence="7">
    <location>
        <begin position="482"/>
        <end position="506"/>
    </location>
</feature>
<evidence type="ECO:0000256" key="2">
    <source>
        <dbReference type="ARBA" id="ARBA00023136"/>
    </source>
</evidence>
<dbReference type="PANTHER" id="PTHR11640:SF31">
    <property type="entry name" value="IRREGULAR CHIASM C-ROUGHEST PROTEIN-RELATED"/>
    <property type="match status" value="1"/>
</dbReference>
<dbReference type="Proteomes" id="UP000683360">
    <property type="component" value="Unassembled WGS sequence"/>
</dbReference>
<evidence type="ECO:0000256" key="7">
    <source>
        <dbReference type="SAM" id="Phobius"/>
    </source>
</evidence>
<dbReference type="Gene3D" id="2.60.40.10">
    <property type="entry name" value="Immunoglobulins"/>
    <property type="match status" value="7"/>
</dbReference>
<dbReference type="InterPro" id="IPR051275">
    <property type="entry name" value="Cell_adhesion_signaling"/>
</dbReference>
<accession>A0A8S3S466</accession>
<dbReference type="GO" id="GO:0050839">
    <property type="term" value="F:cell adhesion molecule binding"/>
    <property type="evidence" value="ECO:0007669"/>
    <property type="project" value="TreeGrafter"/>
</dbReference>
<dbReference type="InterPro" id="IPR036116">
    <property type="entry name" value="FN3_sf"/>
</dbReference>
<dbReference type="GO" id="GO:0098609">
    <property type="term" value="P:cell-cell adhesion"/>
    <property type="evidence" value="ECO:0007669"/>
    <property type="project" value="TreeGrafter"/>
</dbReference>
<feature type="compositionally biased region" description="Basic and acidic residues" evidence="6">
    <location>
        <begin position="576"/>
        <end position="586"/>
    </location>
</feature>
<dbReference type="SUPFAM" id="SSF48726">
    <property type="entry name" value="Immunoglobulin"/>
    <property type="match status" value="6"/>
</dbReference>
<dbReference type="InterPro" id="IPR007110">
    <property type="entry name" value="Ig-like_dom"/>
</dbReference>
<dbReference type="GO" id="GO:0005886">
    <property type="term" value="C:plasma membrane"/>
    <property type="evidence" value="ECO:0007669"/>
    <property type="project" value="TreeGrafter"/>
</dbReference>
<dbReference type="SUPFAM" id="SSF49265">
    <property type="entry name" value="Fibronectin type III"/>
    <property type="match status" value="1"/>
</dbReference>
<feature type="domain" description="Ig-like" evidence="8">
    <location>
        <begin position="890"/>
        <end position="953"/>
    </location>
</feature>
<evidence type="ECO:0000259" key="8">
    <source>
        <dbReference type="PROSITE" id="PS50835"/>
    </source>
</evidence>
<keyword evidence="11" id="KW-1185">Reference proteome</keyword>
<evidence type="ECO:0000256" key="1">
    <source>
        <dbReference type="ARBA" id="ARBA00004479"/>
    </source>
</evidence>
<keyword evidence="7" id="KW-1133">Transmembrane helix</keyword>
<gene>
    <name evidence="10" type="ORF">MEDL_27896</name>
</gene>
<evidence type="ECO:0000256" key="3">
    <source>
        <dbReference type="ARBA" id="ARBA00023157"/>
    </source>
</evidence>
<feature type="domain" description="Ig-like" evidence="8">
    <location>
        <begin position="119"/>
        <end position="200"/>
    </location>
</feature>
<keyword evidence="5" id="KW-0393">Immunoglobulin domain</keyword>
<sequence length="1025" mass="114755">MKGHVSCRNISVSPNYVHSGTQLTLTCDVGGSIVNGTAFFRRNSEDLGSIQYDHKNNCYVNSSSTPCPSTCSCDGQGNRMIWQYTPLSTPSSDQTFYCDFIGESGSFTTSTTVKRAVLPLITISPPQSSYNVTIRRTLGPIQCVATCWPSCNIKWFGPKGSFNKNENLTLTNIQKTDSGQYLCQASNVLSTNNSINVKVTVQYGPETIILSPPTQSYTRNEGDLIGSIKCLAECEPSCDFEWTYPDGTQVNSTTLPQLVLKKSHHGQYKCKASNGIASKVTTITINVNYAPENIELLPSKTLVIVNEFHNFYVSCSADCRPSCNYMWTSQVHFSPSNSQLRITSVKRTHAGSYRCSVRNSVGTRHSSSISLKVYTQPTKVDKMTVVCTGATTASIAWIPDMTVVPGENFTVKYKTNSGQLQLFPFEEPLTKDDIYLLQIDSLSPSTEYTFTMESKNGLGRAESNEFTCTTMAASEESEVSGALIGGIVLISIALLLIIIVIALILLRKFRILTTDLSTLPCACPNCITTCIQRISRLSKKDEGPYMNTVHTNYVNTTINEPQEGNVNTEVTTDDNGSDKPYDDLVRRTSNSSEKPYDNLHMSPTGTQNDQSSHYANYENVKKMKKKNEKVALKPPPRLFFLILCRVLLNSLYRKNAFLSAERLSHLHNSRTCDVPDTTPTTDETFSCEINGINVQERNCTTVRAAALQSVTLSPLTTELNVTQGKTPRSITCSAVCWPICTFRWIGPNHFNRNGPELTLKVIPKSGSGTYWCQAKNVIGTKNSTNITITVQYGPDTIVVFPSELNGRYIRTEGDSIRNITCWADCHPVCNYTWTYPDKTTNVTSYFYKYALEKIHDGEYTCRAFNEIGSKEKTIRVVVNCKIERRYIRTEGDSIRNITCWADCHPVCNYTWTYPDKTTNVTSYFYKYALEKIHDGEYTCRAFNEIGSKEKTIRVVVNYAPENIQLSPNITPIIVQENMFDSITCSANCRPQCEYKWTGQTRWSAWNNLLFRRNVKDQTVVITDVK</sequence>
<feature type="compositionally biased region" description="Polar residues" evidence="6">
    <location>
        <begin position="558"/>
        <end position="574"/>
    </location>
</feature>
<feature type="compositionally biased region" description="Polar residues" evidence="6">
    <location>
        <begin position="601"/>
        <end position="612"/>
    </location>
</feature>
<dbReference type="InterPro" id="IPR003598">
    <property type="entry name" value="Ig_sub2"/>
</dbReference>
<evidence type="ECO:0000256" key="4">
    <source>
        <dbReference type="ARBA" id="ARBA00023180"/>
    </source>
</evidence>
<evidence type="ECO:0000256" key="6">
    <source>
        <dbReference type="SAM" id="MobiDB-lite"/>
    </source>
</evidence>
<evidence type="ECO:0000259" key="9">
    <source>
        <dbReference type="PROSITE" id="PS50853"/>
    </source>
</evidence>
<evidence type="ECO:0000313" key="11">
    <source>
        <dbReference type="Proteomes" id="UP000683360"/>
    </source>
</evidence>
<feature type="domain" description="Ig-like" evidence="8">
    <location>
        <begin position="205"/>
        <end position="286"/>
    </location>
</feature>
<feature type="region of interest" description="Disordered" evidence="6">
    <location>
        <begin position="558"/>
        <end position="612"/>
    </location>
</feature>
<dbReference type="SMART" id="SM00409">
    <property type="entry name" value="IG"/>
    <property type="match status" value="7"/>
</dbReference>
<dbReference type="OrthoDB" id="6106774at2759"/>
<organism evidence="10 11">
    <name type="scientific">Mytilus edulis</name>
    <name type="common">Blue mussel</name>
    <dbReference type="NCBI Taxonomy" id="6550"/>
    <lineage>
        <taxon>Eukaryota</taxon>
        <taxon>Metazoa</taxon>
        <taxon>Spiralia</taxon>
        <taxon>Lophotrochozoa</taxon>
        <taxon>Mollusca</taxon>
        <taxon>Bivalvia</taxon>
        <taxon>Autobranchia</taxon>
        <taxon>Pteriomorphia</taxon>
        <taxon>Mytilida</taxon>
        <taxon>Mytiloidea</taxon>
        <taxon>Mytilidae</taxon>
        <taxon>Mytilinae</taxon>
        <taxon>Mytilus</taxon>
    </lineage>
</organism>
<dbReference type="PROSITE" id="PS50853">
    <property type="entry name" value="FN3"/>
    <property type="match status" value="1"/>
</dbReference>
<dbReference type="Pfam" id="PF13895">
    <property type="entry name" value="Ig_2"/>
    <property type="match status" value="1"/>
</dbReference>
<evidence type="ECO:0000313" key="10">
    <source>
        <dbReference type="EMBL" id="CAG2214023.1"/>
    </source>
</evidence>
<dbReference type="SMART" id="SM00408">
    <property type="entry name" value="IGc2"/>
    <property type="match status" value="6"/>
</dbReference>
<dbReference type="InterPro" id="IPR003961">
    <property type="entry name" value="FN3_dom"/>
</dbReference>
<keyword evidence="7" id="KW-0812">Transmembrane</keyword>
<name>A0A8S3S466_MYTED</name>
<dbReference type="GO" id="GO:0005911">
    <property type="term" value="C:cell-cell junction"/>
    <property type="evidence" value="ECO:0007669"/>
    <property type="project" value="TreeGrafter"/>
</dbReference>
<feature type="domain" description="Ig-like" evidence="8">
    <location>
        <begin position="714"/>
        <end position="789"/>
    </location>
</feature>
<dbReference type="PROSITE" id="PS50835">
    <property type="entry name" value="IG_LIKE"/>
    <property type="match status" value="6"/>
</dbReference>
<dbReference type="InterPro" id="IPR013783">
    <property type="entry name" value="Ig-like_fold"/>
</dbReference>
<dbReference type="AlphaFoldDB" id="A0A8S3S466"/>
<dbReference type="CDD" id="cd00063">
    <property type="entry name" value="FN3"/>
    <property type="match status" value="1"/>
</dbReference>